<accession>A0A6A0B2T0</accession>
<evidence type="ECO:0000313" key="3">
    <source>
        <dbReference type="Proteomes" id="UP000475928"/>
    </source>
</evidence>
<dbReference type="InterPro" id="IPR006528">
    <property type="entry name" value="Phage_head_morphogenesis_dom"/>
</dbReference>
<proteinExistence type="predicted"/>
<dbReference type="RefSeq" id="WP_172354411.1">
    <property type="nucleotide sequence ID" value="NZ_BLLH01000001.1"/>
</dbReference>
<sequence>MITAKQQMRGVELDTWKQSLKEWEDMANDPKFKRLQDKEYSKSRVSRLEALKSQVAMTMASYAADETSEFEQSLMDSYTDTYYRTIYESQNQTGVTANFARLNDKGLREVISKPWQGSNFSKRLWGTYTKELPQMLTESLTRGIALGYGVDRLVKQARVIGNNFTAYQLHRLFNTELAHTTEQATLSGYKESRVAQYVLISTLESHTCERCADLDNGKPIDIDKATTGVNYPPLHPNCRCTTGAYIAELEDDDVDWDAYQPKSFDEWADEVELFDKHDEFVKPEALDKWKLAKSKEKYYNLNGKARKRADERLARIGDIKNLSLTTEEKADLYTMLGATEKTVKQWAENFKALNKEDIFYYFGIAKAPTSKQLFKSIDITTATPDDIIKLGQSVNNENKISEKIGKKEALKAVFSKYRPMGGKVPAENWFKGSSVDIKKRLNNAFSYYPKEWAALPQKNDKKLFAGKHAERGFFAHEITDAKLMYYRKGARPGDGVEIYTTGLRATTEFHEIGHMVEYFNKDALRLSKEFLRKRTVGETPEKLKDILKDRRYKDSETTLKDNFISPYIGKNYPDASEVLSMGLESRFEPGDGHLHSVDKNMVKKKRTILEDEEYLNFIIGLILKG</sequence>
<gene>
    <name evidence="2" type="ORF">Hs20B_00170</name>
</gene>
<feature type="domain" description="Phage head morphogenesis" evidence="1">
    <location>
        <begin position="136"/>
        <end position="242"/>
    </location>
</feature>
<comment type="caution">
    <text evidence="2">The sequence shown here is derived from an EMBL/GenBank/DDBJ whole genome shotgun (WGS) entry which is preliminary data.</text>
</comment>
<organism evidence="2 3">
    <name type="scientific">Pseudolactococcus insecticola</name>
    <dbReference type="NCBI Taxonomy" id="2709158"/>
    <lineage>
        <taxon>Bacteria</taxon>
        <taxon>Bacillati</taxon>
        <taxon>Bacillota</taxon>
        <taxon>Bacilli</taxon>
        <taxon>Lactobacillales</taxon>
        <taxon>Streptococcaceae</taxon>
        <taxon>Pseudolactococcus</taxon>
    </lineage>
</organism>
<evidence type="ECO:0000259" key="1">
    <source>
        <dbReference type="Pfam" id="PF04233"/>
    </source>
</evidence>
<dbReference type="AlphaFoldDB" id="A0A6A0B2T0"/>
<dbReference type="Pfam" id="PF04233">
    <property type="entry name" value="Phage_Mu_F"/>
    <property type="match status" value="1"/>
</dbReference>
<evidence type="ECO:0000313" key="2">
    <source>
        <dbReference type="EMBL" id="GFH39619.1"/>
    </source>
</evidence>
<dbReference type="NCBIfam" id="TIGR01641">
    <property type="entry name" value="phageSPP1_gp7"/>
    <property type="match status" value="1"/>
</dbReference>
<dbReference type="Proteomes" id="UP000475928">
    <property type="component" value="Unassembled WGS sequence"/>
</dbReference>
<dbReference type="EMBL" id="BLLH01000001">
    <property type="protein sequence ID" value="GFH39619.1"/>
    <property type="molecule type" value="Genomic_DNA"/>
</dbReference>
<name>A0A6A0B2T0_9LACT</name>
<protein>
    <recommendedName>
        <fullName evidence="1">Phage head morphogenesis domain-containing protein</fullName>
    </recommendedName>
</protein>
<keyword evidence="3" id="KW-1185">Reference proteome</keyword>
<reference evidence="2 3" key="1">
    <citation type="submission" date="2020-02" db="EMBL/GenBank/DDBJ databases">
        <title>Draft genome sequence of Lactococcus sp. Hs20B0-1.</title>
        <authorList>
            <person name="Noda S."/>
            <person name="Yuki M."/>
            <person name="Ohkuma M."/>
        </authorList>
    </citation>
    <scope>NUCLEOTIDE SEQUENCE [LARGE SCALE GENOMIC DNA]</scope>
    <source>
        <strain evidence="2 3">Hs20B0-1</strain>
    </source>
</reference>